<dbReference type="Proteomes" id="UP001066276">
    <property type="component" value="Chromosome 4_2"/>
</dbReference>
<proteinExistence type="predicted"/>
<evidence type="ECO:0000256" key="1">
    <source>
        <dbReference type="SAM" id="MobiDB-lite"/>
    </source>
</evidence>
<feature type="region of interest" description="Disordered" evidence="1">
    <location>
        <begin position="21"/>
        <end position="70"/>
    </location>
</feature>
<accession>A0AAV7SIZ9</accession>
<evidence type="ECO:0000313" key="2">
    <source>
        <dbReference type="EMBL" id="KAJ1164046.1"/>
    </source>
</evidence>
<evidence type="ECO:0000313" key="3">
    <source>
        <dbReference type="Proteomes" id="UP001066276"/>
    </source>
</evidence>
<protein>
    <submittedName>
        <fullName evidence="2">Uncharacterized protein</fullName>
    </submittedName>
</protein>
<dbReference type="AlphaFoldDB" id="A0AAV7SIZ9"/>
<comment type="caution">
    <text evidence="2">The sequence shown here is derived from an EMBL/GenBank/DDBJ whole genome shotgun (WGS) entry which is preliminary data.</text>
</comment>
<organism evidence="2 3">
    <name type="scientific">Pleurodeles waltl</name>
    <name type="common">Iberian ribbed newt</name>
    <dbReference type="NCBI Taxonomy" id="8319"/>
    <lineage>
        <taxon>Eukaryota</taxon>
        <taxon>Metazoa</taxon>
        <taxon>Chordata</taxon>
        <taxon>Craniata</taxon>
        <taxon>Vertebrata</taxon>
        <taxon>Euteleostomi</taxon>
        <taxon>Amphibia</taxon>
        <taxon>Batrachia</taxon>
        <taxon>Caudata</taxon>
        <taxon>Salamandroidea</taxon>
        <taxon>Salamandridae</taxon>
        <taxon>Pleurodelinae</taxon>
        <taxon>Pleurodeles</taxon>
    </lineage>
</organism>
<keyword evidence="3" id="KW-1185">Reference proteome</keyword>
<name>A0AAV7SIZ9_PLEWA</name>
<feature type="compositionally biased region" description="Basic and acidic residues" evidence="1">
    <location>
        <begin position="30"/>
        <end position="46"/>
    </location>
</feature>
<feature type="compositionally biased region" description="Polar residues" evidence="1">
    <location>
        <begin position="50"/>
        <end position="59"/>
    </location>
</feature>
<gene>
    <name evidence="2" type="ORF">NDU88_004493</name>
</gene>
<sequence length="107" mass="12037">MILCSDGGCIHLEKVKHERQQASQNAVAIRKQDRGSELEDKTDKSISIDGPSTMQPSKADSSKLPEVTPSCVTHPKTTHVVAFKERVINIMYTLVDRYWAGFVIYHH</sequence>
<reference evidence="2" key="1">
    <citation type="journal article" date="2022" name="bioRxiv">
        <title>Sequencing and chromosome-scale assembly of the giantPleurodeles waltlgenome.</title>
        <authorList>
            <person name="Brown T."/>
            <person name="Elewa A."/>
            <person name="Iarovenko S."/>
            <person name="Subramanian E."/>
            <person name="Araus A.J."/>
            <person name="Petzold A."/>
            <person name="Susuki M."/>
            <person name="Suzuki K.-i.T."/>
            <person name="Hayashi T."/>
            <person name="Toyoda A."/>
            <person name="Oliveira C."/>
            <person name="Osipova E."/>
            <person name="Leigh N.D."/>
            <person name="Simon A."/>
            <person name="Yun M.H."/>
        </authorList>
    </citation>
    <scope>NUCLEOTIDE SEQUENCE</scope>
    <source>
        <strain evidence="2">20211129_DDA</strain>
        <tissue evidence="2">Liver</tissue>
    </source>
</reference>
<dbReference type="EMBL" id="JANPWB010000008">
    <property type="protein sequence ID" value="KAJ1164046.1"/>
    <property type="molecule type" value="Genomic_DNA"/>
</dbReference>